<evidence type="ECO:0000313" key="3">
    <source>
        <dbReference type="EMBL" id="MFC7057316.1"/>
    </source>
</evidence>
<accession>A0ABD5VVJ7</accession>
<feature type="domain" description="DUF7119" evidence="2">
    <location>
        <begin position="38"/>
        <end position="177"/>
    </location>
</feature>
<dbReference type="InterPro" id="IPR055543">
    <property type="entry name" value="DUF7119"/>
</dbReference>
<dbReference type="Gene3D" id="1.10.10.2830">
    <property type="match status" value="1"/>
</dbReference>
<name>A0ABD5VVJ7_9EURY</name>
<dbReference type="RefSeq" id="WP_267163057.1">
    <property type="nucleotide sequence ID" value="NZ_CP112972.1"/>
</dbReference>
<comment type="caution">
    <text evidence="3">The sequence shown here is derived from an EMBL/GenBank/DDBJ whole genome shotgun (WGS) entry which is preliminary data.</text>
</comment>
<protein>
    <recommendedName>
        <fullName evidence="2">DUF7119 domain-containing protein</fullName>
    </recommendedName>
</protein>
<dbReference type="SUPFAM" id="SSF109709">
    <property type="entry name" value="KorB DNA-binding domain-like"/>
    <property type="match status" value="1"/>
</dbReference>
<dbReference type="GeneID" id="76629161"/>
<dbReference type="AlphaFoldDB" id="A0ABD5VVJ7"/>
<proteinExistence type="predicted"/>
<gene>
    <name evidence="3" type="ORF">ACFQQG_02910</name>
</gene>
<evidence type="ECO:0000259" key="2">
    <source>
        <dbReference type="Pfam" id="PF23433"/>
    </source>
</evidence>
<evidence type="ECO:0000256" key="1">
    <source>
        <dbReference type="SAM" id="MobiDB-lite"/>
    </source>
</evidence>
<dbReference type="EMBL" id="JBHSZI010000001">
    <property type="protein sequence ID" value="MFC7057316.1"/>
    <property type="molecule type" value="Genomic_DNA"/>
</dbReference>
<organism evidence="3 4">
    <name type="scientific">Halovenus salina</name>
    <dbReference type="NCBI Taxonomy" id="1510225"/>
    <lineage>
        <taxon>Archaea</taxon>
        <taxon>Methanobacteriati</taxon>
        <taxon>Methanobacteriota</taxon>
        <taxon>Stenosarchaea group</taxon>
        <taxon>Halobacteria</taxon>
        <taxon>Halobacteriales</taxon>
        <taxon>Haloarculaceae</taxon>
        <taxon>Halovenus</taxon>
    </lineage>
</organism>
<dbReference type="Proteomes" id="UP001596445">
    <property type="component" value="Unassembled WGS sequence"/>
</dbReference>
<feature type="region of interest" description="Disordered" evidence="1">
    <location>
        <begin position="1"/>
        <end position="24"/>
    </location>
</feature>
<sequence length="217" mass="23629">MTEEDCSGRVPTERNSPVGDPVVRADLRDGEQPALQFDPDDPESIDTAAELVGSFAETVSDEADHLVMLRGAAACAVLVRGTGSYRGATERAGEHVTVSFIRTWARVHDLPQAVRRHVATGDIAPSTAKHIARVQGTARLHLAWAVIDHDLTVREVRDVVGDIRDGRSVEGALEQRGYSLGELTVTLPPEEYCLLRREASLDGQRPGEEIAELFQKS</sequence>
<dbReference type="Pfam" id="PF23433">
    <property type="entry name" value="DUF7119"/>
    <property type="match status" value="1"/>
</dbReference>
<keyword evidence="4" id="KW-1185">Reference proteome</keyword>
<reference evidence="3 4" key="1">
    <citation type="journal article" date="2019" name="Int. J. Syst. Evol. Microbiol.">
        <title>The Global Catalogue of Microorganisms (GCM) 10K type strain sequencing project: providing services to taxonomists for standard genome sequencing and annotation.</title>
        <authorList>
            <consortium name="The Broad Institute Genomics Platform"/>
            <consortium name="The Broad Institute Genome Sequencing Center for Infectious Disease"/>
            <person name="Wu L."/>
            <person name="Ma J."/>
        </authorList>
    </citation>
    <scope>NUCLEOTIDE SEQUENCE [LARGE SCALE GENOMIC DNA]</scope>
    <source>
        <strain evidence="3 4">JCM 30072</strain>
    </source>
</reference>
<evidence type="ECO:0000313" key="4">
    <source>
        <dbReference type="Proteomes" id="UP001596445"/>
    </source>
</evidence>